<dbReference type="PANTHER" id="PTHR28049:SF1">
    <property type="entry name" value="DSC E3 UBIQUITIN LIGASE COMPLEX SUBUNIT 3"/>
    <property type="match status" value="1"/>
</dbReference>
<feature type="transmembrane region" description="Helical" evidence="1">
    <location>
        <begin position="277"/>
        <end position="296"/>
    </location>
</feature>
<accession>A0A1L0BZW8</accession>
<dbReference type="AlphaFoldDB" id="A0A1L0BZW8"/>
<feature type="transmembrane region" description="Helical" evidence="1">
    <location>
        <begin position="246"/>
        <end position="265"/>
    </location>
</feature>
<keyword evidence="1" id="KW-1133">Transmembrane helix</keyword>
<evidence type="ECO:0000313" key="5">
    <source>
        <dbReference type="Proteomes" id="UP000182334"/>
    </source>
</evidence>
<dbReference type="InterPro" id="IPR025390">
    <property type="entry name" value="Dsc3_C"/>
</dbReference>
<dbReference type="Pfam" id="PF13373">
    <property type="entry name" value="Dsc3_C"/>
    <property type="match status" value="1"/>
</dbReference>
<dbReference type="Pfam" id="PF10302">
    <property type="entry name" value="Dsc3_N"/>
    <property type="match status" value="1"/>
</dbReference>
<dbReference type="InterPro" id="IPR045226">
    <property type="entry name" value="Dsc3"/>
</dbReference>
<dbReference type="GO" id="GO:0044695">
    <property type="term" value="C:Dsc E3 ubiquitin ligase complex"/>
    <property type="evidence" value="ECO:0007669"/>
    <property type="project" value="InterPro"/>
</dbReference>
<organism evidence="4 5">
    <name type="scientific">Sungouiella intermedia</name>
    <dbReference type="NCBI Taxonomy" id="45354"/>
    <lineage>
        <taxon>Eukaryota</taxon>
        <taxon>Fungi</taxon>
        <taxon>Dikarya</taxon>
        <taxon>Ascomycota</taxon>
        <taxon>Saccharomycotina</taxon>
        <taxon>Pichiomycetes</taxon>
        <taxon>Metschnikowiaceae</taxon>
        <taxon>Sungouiella</taxon>
    </lineage>
</organism>
<evidence type="ECO:0000259" key="2">
    <source>
        <dbReference type="Pfam" id="PF10302"/>
    </source>
</evidence>
<dbReference type="EMBL" id="LT635760">
    <property type="protein sequence ID" value="SGZ55970.1"/>
    <property type="molecule type" value="Genomic_DNA"/>
</dbReference>
<dbReference type="Proteomes" id="UP000182334">
    <property type="component" value="Chromosome V"/>
</dbReference>
<dbReference type="OrthoDB" id="2556122at2759"/>
<gene>
    <name evidence="4" type="ORF">SAMEA4029010_CIC11G00000001337</name>
</gene>
<proteinExistence type="predicted"/>
<reference evidence="4 5" key="1">
    <citation type="submission" date="2016-10" db="EMBL/GenBank/DDBJ databases">
        <authorList>
            <person name="de Groot N.N."/>
        </authorList>
    </citation>
    <scope>NUCLEOTIDE SEQUENCE [LARGE SCALE GENOMIC DNA]</scope>
    <source>
        <strain evidence="4 5">CBS 141442</strain>
    </source>
</reference>
<keyword evidence="1" id="KW-0812">Transmembrane</keyword>
<name>A0A1L0BZW8_9ASCO</name>
<evidence type="ECO:0000313" key="4">
    <source>
        <dbReference type="EMBL" id="SGZ55970.1"/>
    </source>
</evidence>
<sequence length="299" mass="33656">MKVEIVVRFTDSDSSSTQFSDLKIPLTINFDRDDVNKLVNTSWFRLMIRSKSPGTERRRLRLIYSGRVLNDQTNFKADIFDPKLRQMRELGESMDELQLYVHCLVGDQLTPDQLAHEKELDRQAQEVSTAPQVVGFDRLLSQGVSPQDVNDLRRQFQLVYLPGFLENLPTSAVSDVEEDENRQEFIRQLEERWLESTINGTTPPQPTLAPSTSNYNGELTGVDVAPSAAAMRAAAELEGTHHNEDLLLGLVLGAFLGVVAFIFLMMDDTMFNKNQKLALVVGICTNVMFAIFRGSANVN</sequence>
<dbReference type="GO" id="GO:0005783">
    <property type="term" value="C:endoplasmic reticulum"/>
    <property type="evidence" value="ECO:0007669"/>
    <property type="project" value="TreeGrafter"/>
</dbReference>
<evidence type="ECO:0000256" key="1">
    <source>
        <dbReference type="SAM" id="Phobius"/>
    </source>
</evidence>
<evidence type="ECO:0000259" key="3">
    <source>
        <dbReference type="Pfam" id="PF13373"/>
    </source>
</evidence>
<keyword evidence="1" id="KW-0472">Membrane</keyword>
<feature type="domain" description="DSC E3 ubiquitin ligase complex subunit 3 ubiquitin-like" evidence="2">
    <location>
        <begin position="4"/>
        <end position="108"/>
    </location>
</feature>
<dbReference type="InterPro" id="IPR019413">
    <property type="entry name" value="Dsc3_ub-like_dom"/>
</dbReference>
<keyword evidence="5" id="KW-1185">Reference proteome</keyword>
<feature type="domain" description="DSC E3 ubiquitin ligase complex subunit 3 C-terminal" evidence="3">
    <location>
        <begin position="135"/>
        <end position="293"/>
    </location>
</feature>
<protein>
    <submittedName>
        <fullName evidence="4">CIC11C00000001337</fullName>
    </submittedName>
</protein>
<dbReference type="PANTHER" id="PTHR28049">
    <property type="entry name" value="TRANSMEMBRANE PROTEIN YOR223W"/>
    <property type="match status" value="1"/>
</dbReference>